<dbReference type="RefSeq" id="WP_099026301.1">
    <property type="nucleotide sequence ID" value="NZ_JANIDW010000001.1"/>
</dbReference>
<gene>
    <name evidence="2" type="ORF">NQF64_00110</name>
</gene>
<reference evidence="2 3" key="1">
    <citation type="submission" date="2022-07" db="EMBL/GenBank/DDBJ databases">
        <title>Bombella genomes.</title>
        <authorList>
            <person name="Harer L."/>
            <person name="Styblova S."/>
            <person name="Ehrmann M."/>
        </authorList>
    </citation>
    <scope>NUCLEOTIDE SEQUENCE [LARGE SCALE GENOMIC DNA]</scope>
    <source>
        <strain evidence="2 3">TMW 2.2558</strain>
    </source>
</reference>
<dbReference type="Pfam" id="PF20901">
    <property type="entry name" value="Sf6_terminase"/>
    <property type="match status" value="1"/>
</dbReference>
<dbReference type="Gene3D" id="1.10.10.60">
    <property type="entry name" value="Homeodomain-like"/>
    <property type="match status" value="1"/>
</dbReference>
<keyword evidence="3" id="KW-1185">Reference proteome</keyword>
<accession>A0ABT3W5I1</accession>
<protein>
    <recommendedName>
        <fullName evidence="4">Integrase SAM-like N-terminal domain-containing protein</fullName>
    </recommendedName>
</protein>
<dbReference type="Proteomes" id="UP001165648">
    <property type="component" value="Unassembled WGS sequence"/>
</dbReference>
<proteinExistence type="predicted"/>
<name>A0ABT3W5I1_9PROT</name>
<sequence>MKTQRKKPVTFSQSLFDEMMEDLMLGHPLHDICSGTHRPTLRSFYRWLYKKPALLPRYRHARDLSADSLEAKILSHLATLPDKADTATVNLFKLQFDTLRWLMARRAPKRYGERQTVEHTGQEGGPLHTIQRVIIDPNTPPPDNKTDTLMKG</sequence>
<comment type="caution">
    <text evidence="2">The sequence shown here is derived from an EMBL/GenBank/DDBJ whole genome shotgun (WGS) entry which is preliminary data.</text>
</comment>
<evidence type="ECO:0000256" key="1">
    <source>
        <dbReference type="SAM" id="MobiDB-lite"/>
    </source>
</evidence>
<evidence type="ECO:0000313" key="3">
    <source>
        <dbReference type="Proteomes" id="UP001165648"/>
    </source>
</evidence>
<evidence type="ECO:0008006" key="4">
    <source>
        <dbReference type="Google" id="ProtNLM"/>
    </source>
</evidence>
<evidence type="ECO:0000313" key="2">
    <source>
        <dbReference type="EMBL" id="MCX5613654.1"/>
    </source>
</evidence>
<organism evidence="2 3">
    <name type="scientific">Bombella saccharophila</name>
    <dbReference type="NCBI Taxonomy" id="2967338"/>
    <lineage>
        <taxon>Bacteria</taxon>
        <taxon>Pseudomonadati</taxon>
        <taxon>Pseudomonadota</taxon>
        <taxon>Alphaproteobacteria</taxon>
        <taxon>Acetobacterales</taxon>
        <taxon>Acetobacteraceae</taxon>
        <taxon>Bombella</taxon>
    </lineage>
</organism>
<feature type="region of interest" description="Disordered" evidence="1">
    <location>
        <begin position="133"/>
        <end position="152"/>
    </location>
</feature>
<dbReference type="InterPro" id="IPR048683">
    <property type="entry name" value="Sf6_terminase"/>
</dbReference>
<dbReference type="EMBL" id="JANIDW010000001">
    <property type="protein sequence ID" value="MCX5613654.1"/>
    <property type="molecule type" value="Genomic_DNA"/>
</dbReference>